<reference evidence="2" key="1">
    <citation type="submission" date="2020-05" db="EMBL/GenBank/DDBJ databases">
        <title>Mycena genomes resolve the evolution of fungal bioluminescence.</title>
        <authorList>
            <person name="Tsai I.J."/>
        </authorList>
    </citation>
    <scope>NUCLEOTIDE SEQUENCE</scope>
    <source>
        <strain evidence="2">CCC161011</strain>
    </source>
</reference>
<evidence type="ECO:0000313" key="3">
    <source>
        <dbReference type="Proteomes" id="UP000620124"/>
    </source>
</evidence>
<accession>A0A8H6X6T9</accession>
<dbReference type="AlphaFoldDB" id="A0A8H6X6T9"/>
<feature type="compositionally biased region" description="Gly residues" evidence="1">
    <location>
        <begin position="231"/>
        <end position="240"/>
    </location>
</feature>
<feature type="compositionally biased region" description="Low complexity" evidence="1">
    <location>
        <begin position="218"/>
        <end position="230"/>
    </location>
</feature>
<proteinExistence type="predicted"/>
<dbReference type="OrthoDB" id="3066392at2759"/>
<organism evidence="2 3">
    <name type="scientific">Mycena venus</name>
    <dbReference type="NCBI Taxonomy" id="2733690"/>
    <lineage>
        <taxon>Eukaryota</taxon>
        <taxon>Fungi</taxon>
        <taxon>Dikarya</taxon>
        <taxon>Basidiomycota</taxon>
        <taxon>Agaricomycotina</taxon>
        <taxon>Agaricomycetes</taxon>
        <taxon>Agaricomycetidae</taxon>
        <taxon>Agaricales</taxon>
        <taxon>Marasmiineae</taxon>
        <taxon>Mycenaceae</taxon>
        <taxon>Mycena</taxon>
    </lineage>
</organism>
<dbReference type="Proteomes" id="UP000620124">
    <property type="component" value="Unassembled WGS sequence"/>
</dbReference>
<feature type="compositionally biased region" description="Basic and acidic residues" evidence="1">
    <location>
        <begin position="241"/>
        <end position="254"/>
    </location>
</feature>
<keyword evidence="3" id="KW-1185">Reference proteome</keyword>
<sequence>MVFNSWSGWKSIANASRVVGDHANWGSSSSCRWRTSRRTGSAVAIDKAAEFVGGHAQRGGQAAVAGVRRGARFVEDATPPVVKEKFGDAADTARRGALAIENATPPAVKQKIGQASAFIDALPGPVKYGALGVAGAAVLAGPLAPPILGGIYGIGAAGPVAGGAFAGIQASGAVVAGSSWAVVQSVAMGGALPLIGTVSAGAIGGAVGAASGAVASHARGTNGTDAAAGSDNGGPGGGGQPDEKDNLGRRKEEESTFPVSAEKSIFSDVPSLRRRYADSESRFKL</sequence>
<dbReference type="EMBL" id="JACAZI010000024">
    <property type="protein sequence ID" value="KAF7335613.1"/>
    <property type="molecule type" value="Genomic_DNA"/>
</dbReference>
<evidence type="ECO:0000256" key="1">
    <source>
        <dbReference type="SAM" id="MobiDB-lite"/>
    </source>
</evidence>
<gene>
    <name evidence="2" type="ORF">MVEN_02216000</name>
</gene>
<comment type="caution">
    <text evidence="2">The sequence shown here is derived from an EMBL/GenBank/DDBJ whole genome shotgun (WGS) entry which is preliminary data.</text>
</comment>
<name>A0A8H6X6T9_9AGAR</name>
<feature type="region of interest" description="Disordered" evidence="1">
    <location>
        <begin position="218"/>
        <end position="263"/>
    </location>
</feature>
<protein>
    <submittedName>
        <fullName evidence="2">Uncharacterized protein</fullName>
    </submittedName>
</protein>
<evidence type="ECO:0000313" key="2">
    <source>
        <dbReference type="EMBL" id="KAF7335613.1"/>
    </source>
</evidence>